<evidence type="ECO:0000313" key="3">
    <source>
        <dbReference type="Proteomes" id="UP001177003"/>
    </source>
</evidence>
<feature type="region of interest" description="Disordered" evidence="1">
    <location>
        <begin position="121"/>
        <end position="148"/>
    </location>
</feature>
<gene>
    <name evidence="2" type="ORF">LSALG_LOCUS18484</name>
</gene>
<organism evidence="2 3">
    <name type="scientific">Lactuca saligna</name>
    <name type="common">Willowleaf lettuce</name>
    <dbReference type="NCBI Taxonomy" id="75948"/>
    <lineage>
        <taxon>Eukaryota</taxon>
        <taxon>Viridiplantae</taxon>
        <taxon>Streptophyta</taxon>
        <taxon>Embryophyta</taxon>
        <taxon>Tracheophyta</taxon>
        <taxon>Spermatophyta</taxon>
        <taxon>Magnoliopsida</taxon>
        <taxon>eudicotyledons</taxon>
        <taxon>Gunneridae</taxon>
        <taxon>Pentapetalae</taxon>
        <taxon>asterids</taxon>
        <taxon>campanulids</taxon>
        <taxon>Asterales</taxon>
        <taxon>Asteraceae</taxon>
        <taxon>Cichorioideae</taxon>
        <taxon>Cichorieae</taxon>
        <taxon>Lactucinae</taxon>
        <taxon>Lactuca</taxon>
    </lineage>
</organism>
<evidence type="ECO:0000256" key="1">
    <source>
        <dbReference type="SAM" id="MobiDB-lite"/>
    </source>
</evidence>
<accession>A0AA35YRI7</accession>
<evidence type="ECO:0000313" key="2">
    <source>
        <dbReference type="EMBL" id="CAI9278632.1"/>
    </source>
</evidence>
<dbReference type="EMBL" id="OX465080">
    <property type="protein sequence ID" value="CAI9278632.1"/>
    <property type="molecule type" value="Genomic_DNA"/>
</dbReference>
<feature type="compositionally biased region" description="Acidic residues" evidence="1">
    <location>
        <begin position="121"/>
        <end position="135"/>
    </location>
</feature>
<reference evidence="2" key="1">
    <citation type="submission" date="2023-04" db="EMBL/GenBank/DDBJ databases">
        <authorList>
            <person name="Vijverberg K."/>
            <person name="Xiong W."/>
            <person name="Schranz E."/>
        </authorList>
    </citation>
    <scope>NUCLEOTIDE SEQUENCE</scope>
</reference>
<name>A0AA35YRI7_LACSI</name>
<dbReference type="Proteomes" id="UP001177003">
    <property type="component" value="Chromosome 4"/>
</dbReference>
<keyword evidence="3" id="KW-1185">Reference proteome</keyword>
<sequence length="180" mass="20558">MGRRPMINIAKFERKKVHTSNKESSSAWRNKGKQRIFVDTWRDGRTFTAVEHWLKSELTIVGEVRSYDHLTSLPSSILNGDGGRYSAKINEELTVVADNKLLKIGIYEVDDNWKLFVTYPEDSEAESEGDDDDDAISNTMKDDDEIKSVDMGEMLEEGEIGNESESARIHMNHSLMMILR</sequence>
<dbReference type="AlphaFoldDB" id="A0AA35YRI7"/>
<proteinExistence type="predicted"/>
<protein>
    <submittedName>
        <fullName evidence="2">Uncharacterized protein</fullName>
    </submittedName>
</protein>